<keyword evidence="3" id="KW-0547">Nucleotide-binding</keyword>
<dbReference type="AlphaFoldDB" id="A0A9W6D9Z5"/>
<reference evidence="6" key="1">
    <citation type="journal article" date="2023" name="Int. J. Syst. Evol. Microbiol.">
        <title>&lt;i&gt;Clostridium folliculivorans&lt;/i&gt; sp. nov., isolated from soil samples of an organic paddy in Japan.</title>
        <authorList>
            <person name="Tazawa J."/>
            <person name="Kobayashi H."/>
            <person name="Tanizawa Y."/>
            <person name="Uchino A."/>
            <person name="Tanaka F."/>
            <person name="Urashima Y."/>
            <person name="Miura S."/>
            <person name="Sakamoto M."/>
            <person name="Ohkuma M."/>
            <person name="Tohno M."/>
        </authorList>
    </citation>
    <scope>NUCLEOTIDE SEQUENCE</scope>
    <source>
        <strain evidence="6">D1-1</strain>
    </source>
</reference>
<comment type="caution">
    <text evidence="6">The sequence shown here is derived from an EMBL/GenBank/DDBJ whole genome shotgun (WGS) entry which is preliminary data.</text>
</comment>
<dbReference type="GO" id="GO:0098796">
    <property type="term" value="C:membrane protein complex"/>
    <property type="evidence" value="ECO:0007669"/>
    <property type="project" value="UniProtKB-ARBA"/>
</dbReference>
<dbReference type="RefSeq" id="WP_261851837.1">
    <property type="nucleotide sequence ID" value="NZ_BQXY01000002.1"/>
</dbReference>
<dbReference type="InterPro" id="IPR027417">
    <property type="entry name" value="P-loop_NTPase"/>
</dbReference>
<dbReference type="GO" id="GO:0005524">
    <property type="term" value="F:ATP binding"/>
    <property type="evidence" value="ECO:0007669"/>
    <property type="project" value="UniProtKB-KW"/>
</dbReference>
<dbReference type="Proteomes" id="UP001057868">
    <property type="component" value="Unassembled WGS sequence"/>
</dbReference>
<dbReference type="EMBL" id="BQXY01000002">
    <property type="protein sequence ID" value="GKU24855.1"/>
    <property type="molecule type" value="Genomic_DNA"/>
</dbReference>
<dbReference type="SUPFAM" id="SSF52540">
    <property type="entry name" value="P-loop containing nucleoside triphosphate hydrolases"/>
    <property type="match status" value="1"/>
</dbReference>
<evidence type="ECO:0000256" key="4">
    <source>
        <dbReference type="ARBA" id="ARBA00022840"/>
    </source>
</evidence>
<dbReference type="CDD" id="cd03255">
    <property type="entry name" value="ABC_MJ0796_LolCDE_FtsE"/>
    <property type="match status" value="1"/>
</dbReference>
<feature type="domain" description="ABC transporter" evidence="5">
    <location>
        <begin position="5"/>
        <end position="235"/>
    </location>
</feature>
<evidence type="ECO:0000256" key="3">
    <source>
        <dbReference type="ARBA" id="ARBA00022741"/>
    </source>
</evidence>
<keyword evidence="4 6" id="KW-0067">ATP-binding</keyword>
<name>A0A9W6D9Z5_9CLOT</name>
<dbReference type="Pfam" id="PF00005">
    <property type="entry name" value="ABC_tran"/>
    <property type="match status" value="1"/>
</dbReference>
<dbReference type="PANTHER" id="PTHR42798">
    <property type="entry name" value="LIPOPROTEIN-RELEASING SYSTEM ATP-BINDING PROTEIN LOLD"/>
    <property type="match status" value="1"/>
</dbReference>
<dbReference type="InterPro" id="IPR017911">
    <property type="entry name" value="MacB-like_ATP-bd"/>
</dbReference>
<evidence type="ECO:0000256" key="1">
    <source>
        <dbReference type="ARBA" id="ARBA00005417"/>
    </source>
</evidence>
<evidence type="ECO:0000256" key="2">
    <source>
        <dbReference type="ARBA" id="ARBA00022448"/>
    </source>
</evidence>
<dbReference type="InterPro" id="IPR003593">
    <property type="entry name" value="AAA+_ATPase"/>
</dbReference>
<organism evidence="6 7">
    <name type="scientific">Clostridium folliculivorans</name>
    <dbReference type="NCBI Taxonomy" id="2886038"/>
    <lineage>
        <taxon>Bacteria</taxon>
        <taxon>Bacillati</taxon>
        <taxon>Bacillota</taxon>
        <taxon>Clostridia</taxon>
        <taxon>Eubacteriales</taxon>
        <taxon>Clostridiaceae</taxon>
        <taxon>Clostridium</taxon>
    </lineage>
</organism>
<dbReference type="InterPro" id="IPR003439">
    <property type="entry name" value="ABC_transporter-like_ATP-bd"/>
</dbReference>
<accession>A0A9W6D9Z5</accession>
<evidence type="ECO:0000313" key="6">
    <source>
        <dbReference type="EMBL" id="GKU24855.1"/>
    </source>
</evidence>
<proteinExistence type="inferred from homology"/>
<sequence>MHNVIELKNINKIYGSVIKTQVLNDINISFEAGTFNSIIGASGSGKSTLLNIMGTLDKPTSGEIYINGIRTDNMKKNELARLRNKTIGFIFQFHYLLPEFTALENVLMPYMIGNSKPSKEIKEKADELLELVGLTKVKNNLATNMSGGQQQRTAIARALINNPKIVLADEPTGNLDSESTESIYTLLRAINEKLNTTFIVITHDNRIAEKTDRIIEVKDGRIVMDTNKRDTVIGL</sequence>
<dbReference type="SMART" id="SM00382">
    <property type="entry name" value="AAA"/>
    <property type="match status" value="1"/>
</dbReference>
<protein>
    <submittedName>
        <fullName evidence="6">Lipoprotein-releasing system ATP-binding protein LolD</fullName>
    </submittedName>
</protein>
<dbReference type="PANTHER" id="PTHR42798:SF7">
    <property type="entry name" value="ALPHA-D-RIBOSE 1-METHYLPHOSPHONATE 5-TRIPHOSPHATE SYNTHASE SUBUNIT PHNL"/>
    <property type="match status" value="1"/>
</dbReference>
<dbReference type="GO" id="GO:0022857">
    <property type="term" value="F:transmembrane transporter activity"/>
    <property type="evidence" value="ECO:0007669"/>
    <property type="project" value="UniProtKB-ARBA"/>
</dbReference>
<comment type="similarity">
    <text evidence="1">Belongs to the ABC transporter superfamily.</text>
</comment>
<evidence type="ECO:0000259" key="5">
    <source>
        <dbReference type="PROSITE" id="PS50893"/>
    </source>
</evidence>
<evidence type="ECO:0000313" key="7">
    <source>
        <dbReference type="Proteomes" id="UP001057868"/>
    </source>
</evidence>
<dbReference type="PROSITE" id="PS50893">
    <property type="entry name" value="ABC_TRANSPORTER_2"/>
    <property type="match status" value="1"/>
</dbReference>
<dbReference type="GO" id="GO:0016887">
    <property type="term" value="F:ATP hydrolysis activity"/>
    <property type="evidence" value="ECO:0007669"/>
    <property type="project" value="InterPro"/>
</dbReference>
<keyword evidence="6" id="KW-0449">Lipoprotein</keyword>
<gene>
    <name evidence="6" type="primary">lolD</name>
    <name evidence="6" type="ORF">CFOLD11_16810</name>
</gene>
<dbReference type="Gene3D" id="3.40.50.300">
    <property type="entry name" value="P-loop containing nucleotide triphosphate hydrolases"/>
    <property type="match status" value="1"/>
</dbReference>
<dbReference type="FunFam" id="3.40.50.300:FF:000032">
    <property type="entry name" value="Export ABC transporter ATP-binding protein"/>
    <property type="match status" value="1"/>
</dbReference>
<keyword evidence="2" id="KW-0813">Transport</keyword>
<keyword evidence="7" id="KW-1185">Reference proteome</keyword>